<reference evidence="1 2" key="1">
    <citation type="submission" date="2017-03" db="EMBL/GenBank/DDBJ databases">
        <authorList>
            <person name="Afonso C.L."/>
            <person name="Miller P.J."/>
            <person name="Scott M.A."/>
            <person name="Spackman E."/>
            <person name="Goraichik I."/>
            <person name="Dimitrov K.M."/>
            <person name="Suarez D.L."/>
            <person name="Swayne D.E."/>
        </authorList>
    </citation>
    <scope>NUCLEOTIDE SEQUENCE [LARGE SCALE GENOMIC DNA]</scope>
    <source>
        <strain evidence="1">PRJEB14757</strain>
    </source>
</reference>
<evidence type="ECO:0000313" key="1">
    <source>
        <dbReference type="EMBL" id="SLM28862.1"/>
    </source>
</evidence>
<gene>
    <name evidence="1" type="ORF">MTBBW1_1610024</name>
</gene>
<dbReference type="Proteomes" id="UP000191931">
    <property type="component" value="Unassembled WGS sequence"/>
</dbReference>
<dbReference type="EMBL" id="FWEV01000070">
    <property type="protein sequence ID" value="SLM28862.1"/>
    <property type="molecule type" value="Genomic_DNA"/>
</dbReference>
<accession>A0A1W1H8S3</accession>
<organism evidence="1 2">
    <name type="scientific">Desulfamplus magnetovallimortis</name>
    <dbReference type="NCBI Taxonomy" id="1246637"/>
    <lineage>
        <taxon>Bacteria</taxon>
        <taxon>Pseudomonadati</taxon>
        <taxon>Thermodesulfobacteriota</taxon>
        <taxon>Desulfobacteria</taxon>
        <taxon>Desulfobacterales</taxon>
        <taxon>Desulfobacteraceae</taxon>
        <taxon>Desulfamplus</taxon>
    </lineage>
</organism>
<dbReference type="STRING" id="1246637.MTBBW1_1610024"/>
<protein>
    <submittedName>
        <fullName evidence="1">Uncharacterized protein</fullName>
    </submittedName>
</protein>
<dbReference type="AlphaFoldDB" id="A0A1W1H8S3"/>
<keyword evidence="2" id="KW-1185">Reference proteome</keyword>
<evidence type="ECO:0000313" key="2">
    <source>
        <dbReference type="Proteomes" id="UP000191931"/>
    </source>
</evidence>
<sequence length="56" mass="6926">MVLQIMKFQIITCYFDLLFEYKKQIRFMERYSSWHATGIVPYRQLVTGRFFIRKSP</sequence>
<proteinExistence type="predicted"/>
<name>A0A1W1H8S3_9BACT</name>